<protein>
    <submittedName>
        <fullName evidence="2">Uncharacterized protein</fullName>
    </submittedName>
</protein>
<organism evidence="2 3">
    <name type="scientific">Micromonospora humi</name>
    <dbReference type="NCBI Taxonomy" id="745366"/>
    <lineage>
        <taxon>Bacteria</taxon>
        <taxon>Bacillati</taxon>
        <taxon>Actinomycetota</taxon>
        <taxon>Actinomycetes</taxon>
        <taxon>Micromonosporales</taxon>
        <taxon>Micromonosporaceae</taxon>
        <taxon>Micromonospora</taxon>
    </lineage>
</organism>
<feature type="transmembrane region" description="Helical" evidence="1">
    <location>
        <begin position="173"/>
        <end position="193"/>
    </location>
</feature>
<evidence type="ECO:0000256" key="1">
    <source>
        <dbReference type="SAM" id="Phobius"/>
    </source>
</evidence>
<dbReference type="STRING" id="745366.GA0070213_103166"/>
<proteinExistence type="predicted"/>
<evidence type="ECO:0000313" key="2">
    <source>
        <dbReference type="EMBL" id="SCG45814.1"/>
    </source>
</evidence>
<feature type="transmembrane region" description="Helical" evidence="1">
    <location>
        <begin position="71"/>
        <end position="90"/>
    </location>
</feature>
<accession>A0A1C5HIK6</accession>
<feature type="transmembrane region" description="Helical" evidence="1">
    <location>
        <begin position="120"/>
        <end position="140"/>
    </location>
</feature>
<keyword evidence="1" id="KW-0472">Membrane</keyword>
<dbReference type="RefSeq" id="WP_091059097.1">
    <property type="nucleotide sequence ID" value="NZ_FMDM01000003.1"/>
</dbReference>
<keyword evidence="1" id="KW-0812">Transmembrane</keyword>
<dbReference type="Proteomes" id="UP000199360">
    <property type="component" value="Unassembled WGS sequence"/>
</dbReference>
<keyword evidence="1" id="KW-1133">Transmembrane helix</keyword>
<keyword evidence="3" id="KW-1185">Reference proteome</keyword>
<evidence type="ECO:0000313" key="3">
    <source>
        <dbReference type="Proteomes" id="UP000199360"/>
    </source>
</evidence>
<feature type="transmembrane region" description="Helical" evidence="1">
    <location>
        <begin position="259"/>
        <end position="283"/>
    </location>
</feature>
<dbReference type="OrthoDB" id="3532123at2"/>
<feature type="transmembrane region" description="Helical" evidence="1">
    <location>
        <begin position="48"/>
        <end position="65"/>
    </location>
</feature>
<gene>
    <name evidence="2" type="ORF">GA0070213_103166</name>
</gene>
<dbReference type="EMBL" id="FMDM01000003">
    <property type="protein sequence ID" value="SCG45814.1"/>
    <property type="molecule type" value="Genomic_DNA"/>
</dbReference>
<feature type="transmembrane region" description="Helical" evidence="1">
    <location>
        <begin position="6"/>
        <end position="27"/>
    </location>
</feature>
<sequence>MGGFPIIVTVLYLVVSAVAVTVSWWRARSARHALDGVHQEAVRRTTRWRWTGVIVGMALGAGTAASDPLELGALLAAPVFGLSVLVSVLVSESRVAPPRGATRSAAVEVRTVGDYLPRRLSGAVAVAAAGLAALLAVTTASGGPDDFGNPGRALKLHCPPTTSEGHGPWPGSFYSIPLAVLVLLGLVTAYVVLRSIVRRPRLGSTADLIRVDDLLRRRAARAVAGAGGILVGLPLAGVCATAAWTLLATACGPAWGKPVGWFLLAVLPAVIAFTAWCTTAVLVPEKPAAHEAAA</sequence>
<reference evidence="3" key="1">
    <citation type="submission" date="2016-06" db="EMBL/GenBank/DDBJ databases">
        <authorList>
            <person name="Varghese N."/>
            <person name="Submissions Spin"/>
        </authorList>
    </citation>
    <scope>NUCLEOTIDE SEQUENCE [LARGE SCALE GENOMIC DNA]</scope>
    <source>
        <strain evidence="3">DSM 45647</strain>
    </source>
</reference>
<name>A0A1C5HIK6_9ACTN</name>
<dbReference type="AlphaFoldDB" id="A0A1C5HIK6"/>
<feature type="transmembrane region" description="Helical" evidence="1">
    <location>
        <begin position="223"/>
        <end position="247"/>
    </location>
</feature>